<evidence type="ECO:0000256" key="2">
    <source>
        <dbReference type="SAM" id="SignalP"/>
    </source>
</evidence>
<dbReference type="GeneID" id="94831687"/>
<dbReference type="RefSeq" id="XP_068369876.1">
    <property type="nucleotide sequence ID" value="XM_068496983.1"/>
</dbReference>
<organism evidence="3 4">
    <name type="scientific">Tritrichomonas foetus</name>
    <dbReference type="NCBI Taxonomy" id="1144522"/>
    <lineage>
        <taxon>Eukaryota</taxon>
        <taxon>Metamonada</taxon>
        <taxon>Parabasalia</taxon>
        <taxon>Tritrichomonadida</taxon>
        <taxon>Tritrichomonadidae</taxon>
        <taxon>Tritrichomonas</taxon>
    </lineage>
</organism>
<dbReference type="SUPFAM" id="SSF81901">
    <property type="entry name" value="HCP-like"/>
    <property type="match status" value="1"/>
</dbReference>
<dbReference type="InterPro" id="IPR011990">
    <property type="entry name" value="TPR-like_helical_dom_sf"/>
</dbReference>
<evidence type="ECO:0000256" key="1">
    <source>
        <dbReference type="ARBA" id="ARBA00022737"/>
    </source>
</evidence>
<sequence length="584" mass="66443">MFLFTFLSINTVWQSIAPWKYGLTMDDPDYLPVPPIFTLIKPNKWNSHIIGDLLSIRTVPEFDPVAIIHGLNKDRNPGLILDRLQHNCTVDHISQACLILGRIYEFGAYNQTENLSLSYELYQKVVEFGDSSANSMLSFFHRHYDYNFPASIVEADSSNTIESILSKALQYDRGFLRPLSCPTSASLLLPIAEAVSQLYIFPPPKPLDKSEIERLNNSTDMVDLYNSAMHQISVPYPSKKEIHQAKEKLEQSLNKGYVKASAPLAQLNIELSTHRDSNEISKKLVQSALKIKDPAASFVAFQIKLHENDIASLEQARRFLIFAAENNYVPAIHELAVHTYFGFLGLGRNDKKAYQMFKMAAAKGYLPSMFRAAKQLLGGDGTIEDCNEASKMLRRVLDLGPWSKFYDKYVEKGSKHALRLMLDMSLTPAKIFPINDTESSFIHTNTQSSSTIASHAKAYESKIANNLQEQEYVQKMRKAREGDPSAILWLSIKSPLLDSSMWIERLKEHSPRTRMLVPPVKLFITLRTIFLYFKGELNEKEIEYTHAIFSYFKPQLKILSITFSLVLLVVARVKLTIIDRNNID</sequence>
<proteinExistence type="predicted"/>
<feature type="signal peptide" evidence="2">
    <location>
        <begin position="1"/>
        <end position="18"/>
    </location>
</feature>
<comment type="caution">
    <text evidence="3">The sequence shown here is derived from an EMBL/GenBank/DDBJ whole genome shotgun (WGS) entry which is preliminary data.</text>
</comment>
<keyword evidence="1" id="KW-0677">Repeat</keyword>
<dbReference type="SMART" id="SM00671">
    <property type="entry name" value="SEL1"/>
    <property type="match status" value="3"/>
</dbReference>
<gene>
    <name evidence="3" type="ORF">TRFO_13012</name>
</gene>
<protein>
    <recommendedName>
        <fullName evidence="5">Sel1 repeat family protein</fullName>
    </recommendedName>
</protein>
<dbReference type="InterPro" id="IPR051726">
    <property type="entry name" value="Chitin_Synth_Reg"/>
</dbReference>
<dbReference type="Proteomes" id="UP000179807">
    <property type="component" value="Unassembled WGS sequence"/>
</dbReference>
<dbReference type="PANTHER" id="PTHR46430">
    <property type="entry name" value="PROTEIN SKT5-RELATED"/>
    <property type="match status" value="1"/>
</dbReference>
<dbReference type="EMBL" id="MLAK01000078">
    <property type="protein sequence ID" value="OHT16740.1"/>
    <property type="molecule type" value="Genomic_DNA"/>
</dbReference>
<name>A0A1J4L437_9EUKA</name>
<evidence type="ECO:0000313" key="4">
    <source>
        <dbReference type="Proteomes" id="UP000179807"/>
    </source>
</evidence>
<evidence type="ECO:0008006" key="5">
    <source>
        <dbReference type="Google" id="ProtNLM"/>
    </source>
</evidence>
<dbReference type="OrthoDB" id="272077at2759"/>
<reference evidence="3" key="1">
    <citation type="submission" date="2016-10" db="EMBL/GenBank/DDBJ databases">
        <authorList>
            <person name="Benchimol M."/>
            <person name="Almeida L.G."/>
            <person name="Vasconcelos A.T."/>
            <person name="Perreira-Neves A."/>
            <person name="Rosa I.A."/>
            <person name="Tasca T."/>
            <person name="Bogo M.R."/>
            <person name="de Souza W."/>
        </authorList>
    </citation>
    <scope>NUCLEOTIDE SEQUENCE [LARGE SCALE GENOMIC DNA]</scope>
    <source>
        <strain evidence="3">K</strain>
    </source>
</reference>
<dbReference type="AlphaFoldDB" id="A0A1J4L437"/>
<keyword evidence="4" id="KW-1185">Reference proteome</keyword>
<dbReference type="InterPro" id="IPR006597">
    <property type="entry name" value="Sel1-like"/>
</dbReference>
<evidence type="ECO:0000313" key="3">
    <source>
        <dbReference type="EMBL" id="OHT16740.1"/>
    </source>
</evidence>
<keyword evidence="2" id="KW-0732">Signal</keyword>
<dbReference type="VEuPathDB" id="TrichDB:TRFO_13012"/>
<accession>A0A1J4L437</accession>
<dbReference type="Gene3D" id="1.25.40.10">
    <property type="entry name" value="Tetratricopeptide repeat domain"/>
    <property type="match status" value="1"/>
</dbReference>
<feature type="chain" id="PRO_5012949872" description="Sel1 repeat family protein" evidence="2">
    <location>
        <begin position="19"/>
        <end position="584"/>
    </location>
</feature>